<protein>
    <submittedName>
        <fullName evidence="1">Uncharacterized protein</fullName>
    </submittedName>
</protein>
<gene>
    <name evidence="1" type="ORF">LTS18_011148</name>
</gene>
<organism evidence="1 2">
    <name type="scientific">Coniosporium uncinatum</name>
    <dbReference type="NCBI Taxonomy" id="93489"/>
    <lineage>
        <taxon>Eukaryota</taxon>
        <taxon>Fungi</taxon>
        <taxon>Dikarya</taxon>
        <taxon>Ascomycota</taxon>
        <taxon>Pezizomycotina</taxon>
        <taxon>Dothideomycetes</taxon>
        <taxon>Dothideomycetes incertae sedis</taxon>
        <taxon>Coniosporium</taxon>
    </lineage>
</organism>
<keyword evidence="2" id="KW-1185">Reference proteome</keyword>
<proteinExistence type="predicted"/>
<feature type="non-terminal residue" evidence="1">
    <location>
        <position position="152"/>
    </location>
</feature>
<evidence type="ECO:0000313" key="1">
    <source>
        <dbReference type="EMBL" id="KAK3059312.1"/>
    </source>
</evidence>
<reference evidence="1" key="1">
    <citation type="submission" date="2024-09" db="EMBL/GenBank/DDBJ databases">
        <title>Black Yeasts Isolated from many extreme environments.</title>
        <authorList>
            <person name="Coleine C."/>
            <person name="Stajich J.E."/>
            <person name="Selbmann L."/>
        </authorList>
    </citation>
    <scope>NUCLEOTIDE SEQUENCE</scope>
    <source>
        <strain evidence="1">CCFEE 5737</strain>
    </source>
</reference>
<dbReference type="EMBL" id="JAWDJW010009520">
    <property type="protein sequence ID" value="KAK3059312.1"/>
    <property type="molecule type" value="Genomic_DNA"/>
</dbReference>
<name>A0ACC3CYS6_9PEZI</name>
<dbReference type="Proteomes" id="UP001186974">
    <property type="component" value="Unassembled WGS sequence"/>
</dbReference>
<sequence>MPSTQSLSPQSSPAGRSILSKLKAPFGSKTRHIAEYYVQPDDPHRTYSPGDVIKGSVVIKVVKPIRVTHIVVCLHGYAQVFKNPNSPGEGYKAFNGAVGSGKARKGGYFGNGFASLFEDEVVLCGEGRLGEGTYQFKYELEFPRERLPSSID</sequence>
<accession>A0ACC3CYS6</accession>
<comment type="caution">
    <text evidence="1">The sequence shown here is derived from an EMBL/GenBank/DDBJ whole genome shotgun (WGS) entry which is preliminary data.</text>
</comment>
<evidence type="ECO:0000313" key="2">
    <source>
        <dbReference type="Proteomes" id="UP001186974"/>
    </source>
</evidence>